<keyword evidence="1" id="KW-1003">Cell membrane</keyword>
<sequence>MYMRNATKKKWAAIACLLAGTAIFPACSNDGGEQGDKSQGAGSQGKSKITVSIYERGNVPQEMGTIDNNQWTKWINENGPVEAQYVPIPRGESVQKLNLLFASGDAPDVVSDFATSFRDQLYQQKQIMAVDDLIAEHSVSYKALMEKYPELKKAAAKPDGKMYEFGRVQQLVGFQALFIRNDWLKKLDLKVPETPEELFEVAKAFTENDPDGNGQKDTFGIALSGETGSAINTMFRDVDWVLEDGKLVRGWEQKNKANEFKKRLYDAGLVDKDFLADKNGQKAQQDWNSGKIGIFVGRTVDPVNVTQYYEPLKNNVPDAEVIAIKLPASEYGRFAIGVNNPVQMTTVINANAKNPEAAMKYIDFMASKEAGEMLRYGVEGTHSVKGANGCLKPQDAALFSKEVSWNIDFQLLMSQIELEPCAGILSQLDPEKPLEKEFLELVKQNNEANLGEGVEYASITHGEHMPTLSDNLSVIQTNVSKISDFYNKAIVAGASYTIEQAYAEALDLWNKSGGGELAAFYADWYETSKDTAFFAKDMWQFAKKE</sequence>
<dbReference type="EMBL" id="BDQX01000327">
    <property type="protein sequence ID" value="GBG10498.1"/>
    <property type="molecule type" value="Genomic_DNA"/>
</dbReference>
<evidence type="ECO:0000256" key="6">
    <source>
        <dbReference type="SAM" id="SignalP"/>
    </source>
</evidence>
<feature type="chain" id="PRO_5015322548" description="ABC transporter substrate-binding protein" evidence="6">
    <location>
        <begin position="29"/>
        <end position="545"/>
    </location>
</feature>
<dbReference type="SUPFAM" id="SSF53850">
    <property type="entry name" value="Periplasmic binding protein-like II"/>
    <property type="match status" value="1"/>
</dbReference>
<comment type="caution">
    <text evidence="7">The sequence shown here is derived from an EMBL/GenBank/DDBJ whole genome shotgun (WGS) entry which is preliminary data.</text>
</comment>
<evidence type="ECO:0000256" key="1">
    <source>
        <dbReference type="ARBA" id="ARBA00022475"/>
    </source>
</evidence>
<name>A0A2R5EZI0_9BACL</name>
<evidence type="ECO:0000313" key="8">
    <source>
        <dbReference type="Proteomes" id="UP000245202"/>
    </source>
</evidence>
<organism evidence="7 8">
    <name type="scientific">Paenibacillus agaridevorans</name>
    <dbReference type="NCBI Taxonomy" id="171404"/>
    <lineage>
        <taxon>Bacteria</taxon>
        <taxon>Bacillati</taxon>
        <taxon>Bacillota</taxon>
        <taxon>Bacilli</taxon>
        <taxon>Bacillales</taxon>
        <taxon>Paenibacillaceae</taxon>
        <taxon>Paenibacillus</taxon>
    </lineage>
</organism>
<keyword evidence="2 6" id="KW-0732">Signal</keyword>
<dbReference type="PANTHER" id="PTHR43649:SF33">
    <property type="entry name" value="POLYGALACTURONAN_RHAMNOGALACTURONAN-BINDING PROTEIN YTCQ"/>
    <property type="match status" value="1"/>
</dbReference>
<reference evidence="7 8" key="1">
    <citation type="submission" date="2017-08" db="EMBL/GenBank/DDBJ databases">
        <title>Substantial Increase in Enzyme Production by Combined Drug-Resistance Mutations in Paenibacillus agaridevorans.</title>
        <authorList>
            <person name="Tanaka Y."/>
            <person name="Funane K."/>
            <person name="Hosaka T."/>
            <person name="Shiwa Y."/>
            <person name="Fujita N."/>
            <person name="Miyazaki T."/>
            <person name="Yoshikawa H."/>
            <person name="Murakami K."/>
            <person name="Kasahara K."/>
            <person name="Inaoka T."/>
            <person name="Hiraga Y."/>
            <person name="Ochi K."/>
        </authorList>
    </citation>
    <scope>NUCLEOTIDE SEQUENCE [LARGE SCALE GENOMIC DNA]</scope>
    <source>
        <strain evidence="7 8">T-3040</strain>
    </source>
</reference>
<evidence type="ECO:0000256" key="3">
    <source>
        <dbReference type="ARBA" id="ARBA00023136"/>
    </source>
</evidence>
<protein>
    <recommendedName>
        <fullName evidence="9">ABC transporter substrate-binding protein</fullName>
    </recommendedName>
</protein>
<dbReference type="Proteomes" id="UP000245202">
    <property type="component" value="Unassembled WGS sequence"/>
</dbReference>
<dbReference type="AlphaFoldDB" id="A0A2R5EZI0"/>
<proteinExistence type="predicted"/>
<accession>A0A2R5EZI0</accession>
<keyword evidence="4" id="KW-0564">Palmitate</keyword>
<feature type="signal peptide" evidence="6">
    <location>
        <begin position="1"/>
        <end position="28"/>
    </location>
</feature>
<evidence type="ECO:0000256" key="5">
    <source>
        <dbReference type="ARBA" id="ARBA00023288"/>
    </source>
</evidence>
<evidence type="ECO:0000256" key="4">
    <source>
        <dbReference type="ARBA" id="ARBA00023139"/>
    </source>
</evidence>
<keyword evidence="3" id="KW-0472">Membrane</keyword>
<dbReference type="InterPro" id="IPR006059">
    <property type="entry name" value="SBP"/>
</dbReference>
<dbReference type="PANTHER" id="PTHR43649">
    <property type="entry name" value="ARABINOSE-BINDING PROTEIN-RELATED"/>
    <property type="match status" value="1"/>
</dbReference>
<evidence type="ECO:0000313" key="7">
    <source>
        <dbReference type="EMBL" id="GBG10498.1"/>
    </source>
</evidence>
<keyword evidence="5" id="KW-0449">Lipoprotein</keyword>
<dbReference type="InterPro" id="IPR050490">
    <property type="entry name" value="Bact_solute-bd_prot1"/>
</dbReference>
<evidence type="ECO:0000256" key="2">
    <source>
        <dbReference type="ARBA" id="ARBA00022729"/>
    </source>
</evidence>
<gene>
    <name evidence="7" type="ORF">PAT3040_05235</name>
</gene>
<keyword evidence="8" id="KW-1185">Reference proteome</keyword>
<dbReference type="Pfam" id="PF01547">
    <property type="entry name" value="SBP_bac_1"/>
    <property type="match status" value="1"/>
</dbReference>
<dbReference type="Gene3D" id="3.40.190.10">
    <property type="entry name" value="Periplasmic binding protein-like II"/>
    <property type="match status" value="2"/>
</dbReference>
<evidence type="ECO:0008006" key="9">
    <source>
        <dbReference type="Google" id="ProtNLM"/>
    </source>
</evidence>